<evidence type="ECO:0000259" key="3">
    <source>
        <dbReference type="Pfam" id="PF21029"/>
    </source>
</evidence>
<protein>
    <submittedName>
        <fullName evidence="5 6">Regulator of MON1-CCZ1 complex</fullName>
    </submittedName>
</protein>
<dbReference type="GO" id="GO:0005765">
    <property type="term" value="C:lysosomal membrane"/>
    <property type="evidence" value="ECO:0007669"/>
    <property type="project" value="TreeGrafter"/>
</dbReference>
<feature type="domain" description="Mic1" evidence="2">
    <location>
        <begin position="510"/>
        <end position="711"/>
    </location>
</feature>
<keyword evidence="4" id="KW-1185">Reference proteome</keyword>
<dbReference type="Pfam" id="PF21029">
    <property type="entry name" value="RMC1_N"/>
    <property type="match status" value="1"/>
</dbReference>
<dbReference type="KEGG" id="cam:101490573"/>
<dbReference type="OrthoDB" id="26384at2759"/>
<proteinExistence type="predicted"/>
<dbReference type="RefSeq" id="XP_012569302.1">
    <property type="nucleotide sequence ID" value="XM_012713848.2"/>
</dbReference>
<feature type="region of interest" description="Disordered" evidence="1">
    <location>
        <begin position="315"/>
        <end position="334"/>
    </location>
</feature>
<feature type="domain" description="Regulator of MON1-CCZ1 complex N-terminal" evidence="3">
    <location>
        <begin position="40"/>
        <end position="157"/>
    </location>
</feature>
<dbReference type="InterPro" id="IPR049040">
    <property type="entry name" value="RMC1_N"/>
</dbReference>
<dbReference type="eggNOG" id="KOG2377">
    <property type="taxonomic scope" value="Eukaryota"/>
</dbReference>
<sequence>MSGKATTSKSNIGLSGSGGLSHAYIQYPPLRCNVPGSRGLFYDDGNKLVLSPTADQVFSWKVGLFDPLIGPTTDSISEGPIIAIRYSLDTKVIAIQRSGHEIQFWDRETAETFSHKCRPESESILGFFWTDSQQCDIVVVKTTGLDLCAYKSESKSLQLVETKKLNVSWYVYTHESRLVLLASGMQCKTFHGFQISSADIVRLPRFEMVMAKSEANSKPVLAAEDIFIVTVYGRIYCLQVDRVAMLLHSYRLYRDAVIQQGSLPIYSSRIAVSVVDNVLLIHQVDAKVVILYDLFADSRAPISAPLPLLLRGFPRSSTSSQSSGRERENSDGNVASNHEAVTYADTWILLVPDLVCDVANKLLWKFNLDLEAISASNSDVPSVLDFLQRRKLEANKAKQLCLGITQTLILEHRPVPVVAKAINVLVTSYSHSIKTCSYLKGMKPEKTLDSGAQNADADVSSIERDAVGKSIIHESTTRVDRGNFNKASTVSCSDSEDESLFANLQRISKEAQVGGSVNNVNSPSTEAHSSYVMQSSSLSVQEESQLTSAAISPDEMYNSVFSPVDEEMVGDPSYLVSIVIEFLHSANLEKIRVLPNLYVLIIQLLVRNERYAELGLFVINKILEPSKEVALQLLESGRQNTQTRKLGLDMLRQLGLHNDYVLLLVQDGYYLEALRYARKYKVDTIRPSLFLEAAFVTNDSQHLAAVLRFFTDFLPGFKNTSEHNRYYRILNEMNSSMTV</sequence>
<evidence type="ECO:0000313" key="6">
    <source>
        <dbReference type="RefSeq" id="XP_027188157.1"/>
    </source>
</evidence>
<dbReference type="InterPro" id="IPR040371">
    <property type="entry name" value="RMC1"/>
</dbReference>
<gene>
    <name evidence="5 6" type="primary">LOC101490573</name>
</gene>
<dbReference type="GeneID" id="101490573"/>
<dbReference type="RefSeq" id="XP_027188157.1">
    <property type="nucleotide sequence ID" value="XM_027332356.1"/>
</dbReference>
<evidence type="ECO:0000256" key="1">
    <source>
        <dbReference type="SAM" id="MobiDB-lite"/>
    </source>
</evidence>
<evidence type="ECO:0000313" key="5">
    <source>
        <dbReference type="RefSeq" id="XP_012569302.1"/>
    </source>
</evidence>
<evidence type="ECO:0000259" key="2">
    <source>
        <dbReference type="Pfam" id="PF07035"/>
    </source>
</evidence>
<dbReference type="Pfam" id="PF07035">
    <property type="entry name" value="RMC1_C"/>
    <property type="match status" value="1"/>
</dbReference>
<dbReference type="GO" id="GO:0035658">
    <property type="term" value="C:Mon1-Ccz1 complex"/>
    <property type="evidence" value="ECO:0007669"/>
    <property type="project" value="InterPro"/>
</dbReference>
<reference evidence="4" key="1">
    <citation type="journal article" date="2013" name="Nat. Biotechnol.">
        <title>Draft genome sequence of chickpea (Cicer arietinum) provides a resource for trait improvement.</title>
        <authorList>
            <person name="Varshney R.K."/>
            <person name="Song C."/>
            <person name="Saxena R.K."/>
            <person name="Azam S."/>
            <person name="Yu S."/>
            <person name="Sharpe A.G."/>
            <person name="Cannon S."/>
            <person name="Baek J."/>
            <person name="Rosen B.D."/>
            <person name="Tar'an B."/>
            <person name="Millan T."/>
            <person name="Zhang X."/>
            <person name="Ramsay L.D."/>
            <person name="Iwata A."/>
            <person name="Wang Y."/>
            <person name="Nelson W."/>
            <person name="Farmer A.D."/>
            <person name="Gaur P.M."/>
            <person name="Soderlund C."/>
            <person name="Penmetsa R.V."/>
            <person name="Xu C."/>
            <person name="Bharti A.K."/>
            <person name="He W."/>
            <person name="Winter P."/>
            <person name="Zhao S."/>
            <person name="Hane J.K."/>
            <person name="Carrasquilla-Garcia N."/>
            <person name="Condie J.A."/>
            <person name="Upadhyaya H.D."/>
            <person name="Luo M.C."/>
            <person name="Thudi M."/>
            <person name="Gowda C.L."/>
            <person name="Singh N.P."/>
            <person name="Lichtenzveig J."/>
            <person name="Gali K.K."/>
            <person name="Rubio J."/>
            <person name="Nadarajan N."/>
            <person name="Dolezel J."/>
            <person name="Bansal K.C."/>
            <person name="Xu X."/>
            <person name="Edwards D."/>
            <person name="Zhang G."/>
            <person name="Kahl G."/>
            <person name="Gil J."/>
            <person name="Singh K.B."/>
            <person name="Datta S.K."/>
            <person name="Jackson S.A."/>
            <person name="Wang J."/>
            <person name="Cook D.R."/>
        </authorList>
    </citation>
    <scope>NUCLEOTIDE SEQUENCE [LARGE SCALE GENOMIC DNA]</scope>
    <source>
        <strain evidence="4">cv. CDC Frontier</strain>
    </source>
</reference>
<dbReference type="AlphaFoldDB" id="A0A1S3E0L1"/>
<name>A0A1S3E0L1_CICAR</name>
<dbReference type="GO" id="GO:0031902">
    <property type="term" value="C:late endosome membrane"/>
    <property type="evidence" value="ECO:0007669"/>
    <property type="project" value="TreeGrafter"/>
</dbReference>
<dbReference type="PaxDb" id="3827-XP_004493621.1"/>
<dbReference type="PANTHER" id="PTHR12897">
    <property type="entry name" value="COLON CANCER-ASSOCIATED PROTEIN MIC1"/>
    <property type="match status" value="1"/>
</dbReference>
<dbReference type="STRING" id="3827.A0A1S3E0L1"/>
<dbReference type="GO" id="GO:0010506">
    <property type="term" value="P:regulation of autophagy"/>
    <property type="evidence" value="ECO:0007669"/>
    <property type="project" value="InterPro"/>
</dbReference>
<reference evidence="5 6" key="2">
    <citation type="submission" date="2025-04" db="UniProtKB">
        <authorList>
            <consortium name="RefSeq"/>
        </authorList>
    </citation>
    <scope>IDENTIFICATION</scope>
    <source>
        <tissue evidence="5 6">Etiolated seedlings</tissue>
    </source>
</reference>
<accession>A0A1S3E0L1</accession>
<organism evidence="4 5">
    <name type="scientific">Cicer arietinum</name>
    <name type="common">Chickpea</name>
    <name type="synonym">Garbanzo</name>
    <dbReference type="NCBI Taxonomy" id="3827"/>
    <lineage>
        <taxon>Eukaryota</taxon>
        <taxon>Viridiplantae</taxon>
        <taxon>Streptophyta</taxon>
        <taxon>Embryophyta</taxon>
        <taxon>Tracheophyta</taxon>
        <taxon>Spermatophyta</taxon>
        <taxon>Magnoliopsida</taxon>
        <taxon>eudicotyledons</taxon>
        <taxon>Gunneridae</taxon>
        <taxon>Pentapetalae</taxon>
        <taxon>rosids</taxon>
        <taxon>fabids</taxon>
        <taxon>Fabales</taxon>
        <taxon>Fabaceae</taxon>
        <taxon>Papilionoideae</taxon>
        <taxon>50 kb inversion clade</taxon>
        <taxon>NPAAA clade</taxon>
        <taxon>Hologalegina</taxon>
        <taxon>IRL clade</taxon>
        <taxon>Cicereae</taxon>
        <taxon>Cicer</taxon>
    </lineage>
</organism>
<dbReference type="InterPro" id="IPR009755">
    <property type="entry name" value="RMC1_C"/>
</dbReference>
<dbReference type="Proteomes" id="UP000087171">
    <property type="component" value="Chromosome Ca3"/>
</dbReference>
<dbReference type="PANTHER" id="PTHR12897:SF4">
    <property type="entry name" value="REGULATOR OF MON1-CCZ1 COMPLEX"/>
    <property type="match status" value="1"/>
</dbReference>
<evidence type="ECO:0000313" key="4">
    <source>
        <dbReference type="Proteomes" id="UP000087171"/>
    </source>
</evidence>